<comment type="caution">
    <text evidence="2">The sequence shown here is derived from an EMBL/GenBank/DDBJ whole genome shotgun (WGS) entry which is preliminary data.</text>
</comment>
<dbReference type="Proteomes" id="UP000664203">
    <property type="component" value="Unassembled WGS sequence"/>
</dbReference>
<feature type="compositionally biased region" description="Polar residues" evidence="1">
    <location>
        <begin position="38"/>
        <end position="48"/>
    </location>
</feature>
<organism evidence="2 3">
    <name type="scientific">Alectoria fallacina</name>
    <dbReference type="NCBI Taxonomy" id="1903189"/>
    <lineage>
        <taxon>Eukaryota</taxon>
        <taxon>Fungi</taxon>
        <taxon>Dikarya</taxon>
        <taxon>Ascomycota</taxon>
        <taxon>Pezizomycotina</taxon>
        <taxon>Lecanoromycetes</taxon>
        <taxon>OSLEUM clade</taxon>
        <taxon>Lecanoromycetidae</taxon>
        <taxon>Lecanorales</taxon>
        <taxon>Lecanorineae</taxon>
        <taxon>Parmeliaceae</taxon>
        <taxon>Alectoria</taxon>
    </lineage>
</organism>
<evidence type="ECO:0000313" key="3">
    <source>
        <dbReference type="Proteomes" id="UP000664203"/>
    </source>
</evidence>
<gene>
    <name evidence="2" type="ORF">ALECFALPRED_002789</name>
</gene>
<name>A0A8H3IML5_9LECA</name>
<proteinExistence type="predicted"/>
<feature type="compositionally biased region" description="Polar residues" evidence="1">
    <location>
        <begin position="301"/>
        <end position="312"/>
    </location>
</feature>
<feature type="compositionally biased region" description="Acidic residues" evidence="1">
    <location>
        <begin position="278"/>
        <end position="288"/>
    </location>
</feature>
<accession>A0A8H3IML5</accession>
<feature type="region of interest" description="Disordered" evidence="1">
    <location>
        <begin position="76"/>
        <end position="98"/>
    </location>
</feature>
<feature type="compositionally biased region" description="Polar residues" evidence="1">
    <location>
        <begin position="193"/>
        <end position="202"/>
    </location>
</feature>
<dbReference type="OrthoDB" id="5423493at2759"/>
<feature type="compositionally biased region" description="Low complexity" evidence="1">
    <location>
        <begin position="350"/>
        <end position="361"/>
    </location>
</feature>
<feature type="compositionally biased region" description="Basic and acidic residues" evidence="1">
    <location>
        <begin position="111"/>
        <end position="121"/>
    </location>
</feature>
<evidence type="ECO:0000313" key="2">
    <source>
        <dbReference type="EMBL" id="CAF9924578.1"/>
    </source>
</evidence>
<sequence>MPRPKRSKVAPSAPITFPHLAKPVVASAAQKQKDIFSPASSGRVTTTSDDSDGLVVSKKTGARGKGMKVQEYTMSGALAPEDIGPTRLKPPSNQTRAALSKIAREADHARKVAEAKVRKGAEAPTEPTTEPDQILSSIPTENVPASKPSLNGIGNSSAIKTAQMGLGLRTGETPRPQPSMLGATFKKRARQPSLLQMLQTQNDPSDDLDDDDLDDFRPDDESTPMIKSMLQSNSQHTSASSRQRSGSRKRKLATPEIQVLASQSLDLPSSPPSVPPQEQEDLYELPVEEEGRPEPTLPRPRSTQTPQWQIDSDTLAPPRSSSPEKPKARKIRSKNTKAATRPQQPRRRQISPAPSPLSSASTNISPVKPVPLKPLTTATLQNLLPRRRARPKPRGEYDIPNSSDLELDNTGLDEDEDELSFHATTKMRRKKPNPVQKRGGRAKEAPAKRMSKTYTTKTVVESDNENDDDDDDDDDGEGDENGVGSRGRKKTPAFEGKAKDEMKRLADKFREVDEFTLDFEDMTGNSSSQMKDAR</sequence>
<dbReference type="EMBL" id="CAJPDR010000192">
    <property type="protein sequence ID" value="CAF9924578.1"/>
    <property type="molecule type" value="Genomic_DNA"/>
</dbReference>
<feature type="compositionally biased region" description="Polar residues" evidence="1">
    <location>
        <begin position="523"/>
        <end position="534"/>
    </location>
</feature>
<feature type="compositionally biased region" description="Polar residues" evidence="1">
    <location>
        <begin position="148"/>
        <end position="160"/>
    </location>
</feature>
<feature type="compositionally biased region" description="Acidic residues" evidence="1">
    <location>
        <begin position="462"/>
        <end position="480"/>
    </location>
</feature>
<feature type="region of interest" description="Disordered" evidence="1">
    <location>
        <begin position="33"/>
        <end position="64"/>
    </location>
</feature>
<protein>
    <submittedName>
        <fullName evidence="2">Uncharacterized protein</fullName>
    </submittedName>
</protein>
<evidence type="ECO:0000256" key="1">
    <source>
        <dbReference type="SAM" id="MobiDB-lite"/>
    </source>
</evidence>
<dbReference type="AlphaFoldDB" id="A0A8H3IML5"/>
<feature type="compositionally biased region" description="Acidic residues" evidence="1">
    <location>
        <begin position="204"/>
        <end position="214"/>
    </location>
</feature>
<feature type="region of interest" description="Disordered" evidence="1">
    <location>
        <begin position="515"/>
        <end position="534"/>
    </location>
</feature>
<feature type="compositionally biased region" description="Polar residues" evidence="1">
    <location>
        <begin position="452"/>
        <end position="461"/>
    </location>
</feature>
<feature type="region of interest" description="Disordered" evidence="1">
    <location>
        <begin position="111"/>
        <end position="502"/>
    </location>
</feature>
<keyword evidence="3" id="KW-1185">Reference proteome</keyword>
<reference evidence="2" key="1">
    <citation type="submission" date="2021-03" db="EMBL/GenBank/DDBJ databases">
        <authorList>
            <person name="Tagirdzhanova G."/>
        </authorList>
    </citation>
    <scope>NUCLEOTIDE SEQUENCE</scope>
</reference>
<feature type="compositionally biased region" description="Acidic residues" evidence="1">
    <location>
        <begin position="405"/>
        <end position="418"/>
    </location>
</feature>
<feature type="compositionally biased region" description="Polar residues" evidence="1">
    <location>
        <begin position="126"/>
        <end position="140"/>
    </location>
</feature>